<dbReference type="EMBL" id="LFZN01000036">
    <property type="protein sequence ID" value="KXT02871.1"/>
    <property type="molecule type" value="Genomic_DNA"/>
</dbReference>
<organism evidence="7 8">
    <name type="scientific">Pseudocercospora eumusae</name>
    <dbReference type="NCBI Taxonomy" id="321146"/>
    <lineage>
        <taxon>Eukaryota</taxon>
        <taxon>Fungi</taxon>
        <taxon>Dikarya</taxon>
        <taxon>Ascomycota</taxon>
        <taxon>Pezizomycotina</taxon>
        <taxon>Dothideomycetes</taxon>
        <taxon>Dothideomycetidae</taxon>
        <taxon>Mycosphaerellales</taxon>
        <taxon>Mycosphaerellaceae</taxon>
        <taxon>Pseudocercospora</taxon>
    </lineage>
</organism>
<dbReference type="GO" id="GO:0005506">
    <property type="term" value="F:iron ion binding"/>
    <property type="evidence" value="ECO:0007669"/>
    <property type="project" value="InterPro"/>
</dbReference>
<name>A0A139HK60_9PEZI</name>
<keyword evidence="3" id="KW-0560">Oxidoreductase</keyword>
<dbReference type="InterPro" id="IPR036396">
    <property type="entry name" value="Cyt_P450_sf"/>
</dbReference>
<feature type="binding site" description="axial binding residue" evidence="5">
    <location>
        <position position="442"/>
    </location>
    <ligand>
        <name>heme</name>
        <dbReference type="ChEBI" id="CHEBI:30413"/>
    </ligand>
    <ligandPart>
        <name>Fe</name>
        <dbReference type="ChEBI" id="CHEBI:18248"/>
    </ligandPart>
</feature>
<evidence type="ECO:0000256" key="5">
    <source>
        <dbReference type="PIRSR" id="PIRSR602401-1"/>
    </source>
</evidence>
<gene>
    <name evidence="7" type="ORF">AC578_1813</name>
</gene>
<dbReference type="InterPro" id="IPR001128">
    <property type="entry name" value="Cyt_P450"/>
</dbReference>
<dbReference type="InterPro" id="IPR002401">
    <property type="entry name" value="Cyt_P450_E_grp-I"/>
</dbReference>
<keyword evidence="2 5" id="KW-0479">Metal-binding</keyword>
<dbReference type="GO" id="GO:0004497">
    <property type="term" value="F:monooxygenase activity"/>
    <property type="evidence" value="ECO:0007669"/>
    <property type="project" value="InterPro"/>
</dbReference>
<dbReference type="PRINTS" id="PR00385">
    <property type="entry name" value="P450"/>
</dbReference>
<sequence>MIMALMSLLILALAVTVIVVVKYIEQLRQDKRSAPRKLPGPRGLPLIGNIHQLPTKCSWLKFHEWAVKYGPIYQVNLAGTNHVWISRDDVAHDLLSKRSAIYSDRPFIPALEHDNRTSGQYLPLMSKTHLWSRQRRFAKQIMETSQKDGFYSYPELEAIRLLFELISDPSAYNTSMESFVARVTSRLAWGTSVGADELKQRARELLIGVSPTGALGNKLPAVMSIPEILSPAKAWELRRGRTERKFFETMQDEVRQSLDATEQPRKSWTRMFLENKLSWGFSDDLEGAYAVGMHGIAGALTIAAPMQSFCLALCHYPKHQALLHEEVDRVLGDRLPTIADMPNMPVLRAFIRETLRWRPPVPTGIPHALTHDDIYEGYHIPKGSVIHPLEWSISRDPEVFPDPDTWNPLRWLDSKYPTYQEPLTQFPTITQYSQFGYGRRICQGMGVAEADLFVGIGSVAWLFSISKEQHDGGRGAEAALHSDESSAGHTHDEHINPLKFANLANDSAISLHTVEALSKEANSPTNLSTPGNGNQHHESLIPRGGSFSSSSDAMSVLDFGSEVEDLELEPVGTPSHYAALWSKAVLKSRSTSTEIKRSTVTTVLETSDVPALDTETCKEVDVPSQKSSSTTILSGLWTFATKSNPFSRSRNQTTVPAIPDVDNDPTFNFSTLLIAKPLPFKFDLRVRNQARAEQVTRAFLEQKAKGEFEAERVFWKNNNQGDAEVGWGKVFM</sequence>
<evidence type="ECO:0000256" key="2">
    <source>
        <dbReference type="ARBA" id="ARBA00022723"/>
    </source>
</evidence>
<dbReference type="SUPFAM" id="SSF48264">
    <property type="entry name" value="Cytochrome P450"/>
    <property type="match status" value="1"/>
</dbReference>
<dbReference type="PRINTS" id="PR00463">
    <property type="entry name" value="EP450I"/>
</dbReference>
<evidence type="ECO:0000256" key="3">
    <source>
        <dbReference type="ARBA" id="ARBA00023002"/>
    </source>
</evidence>
<dbReference type="OrthoDB" id="1103324at2759"/>
<dbReference type="InterPro" id="IPR050364">
    <property type="entry name" value="Cytochrome_P450_fung"/>
</dbReference>
<dbReference type="Gene3D" id="1.10.630.10">
    <property type="entry name" value="Cytochrome P450"/>
    <property type="match status" value="1"/>
</dbReference>
<reference evidence="7 8" key="1">
    <citation type="submission" date="2015-07" db="EMBL/GenBank/DDBJ databases">
        <title>Comparative genomics of the Sigatoka disease complex on banana suggests a link between parallel evolutionary changes in Pseudocercospora fijiensis and Pseudocercospora eumusae and increased virulence on the banana host.</title>
        <authorList>
            <person name="Chang T.-C."/>
            <person name="Salvucci A."/>
            <person name="Crous P.W."/>
            <person name="Stergiopoulos I."/>
        </authorList>
    </citation>
    <scope>NUCLEOTIDE SEQUENCE [LARGE SCALE GENOMIC DNA]</scope>
    <source>
        <strain evidence="7 8">CBS 114824</strain>
    </source>
</reference>
<feature type="compositionally biased region" description="Polar residues" evidence="6">
    <location>
        <begin position="520"/>
        <end position="534"/>
    </location>
</feature>
<dbReference type="STRING" id="321146.A0A139HK60"/>
<dbReference type="GO" id="GO:0020037">
    <property type="term" value="F:heme binding"/>
    <property type="evidence" value="ECO:0007669"/>
    <property type="project" value="InterPro"/>
</dbReference>
<dbReference type="PANTHER" id="PTHR46300:SF8">
    <property type="entry name" value="CYTOCHROME P450 2E1"/>
    <property type="match status" value="1"/>
</dbReference>
<evidence type="ECO:0008006" key="9">
    <source>
        <dbReference type="Google" id="ProtNLM"/>
    </source>
</evidence>
<accession>A0A139HK60</accession>
<keyword evidence="5" id="KW-0349">Heme</keyword>
<dbReference type="CDD" id="cd11065">
    <property type="entry name" value="CYP64-like"/>
    <property type="match status" value="1"/>
</dbReference>
<keyword evidence="4 5" id="KW-0408">Iron</keyword>
<evidence type="ECO:0000256" key="6">
    <source>
        <dbReference type="SAM" id="MobiDB-lite"/>
    </source>
</evidence>
<dbReference type="GO" id="GO:0016705">
    <property type="term" value="F:oxidoreductase activity, acting on paired donors, with incorporation or reduction of molecular oxygen"/>
    <property type="evidence" value="ECO:0007669"/>
    <property type="project" value="InterPro"/>
</dbReference>
<evidence type="ECO:0000313" key="7">
    <source>
        <dbReference type="EMBL" id="KXT02871.1"/>
    </source>
</evidence>
<proteinExistence type="inferred from homology"/>
<dbReference type="Proteomes" id="UP000070133">
    <property type="component" value="Unassembled WGS sequence"/>
</dbReference>
<evidence type="ECO:0000256" key="1">
    <source>
        <dbReference type="ARBA" id="ARBA00010617"/>
    </source>
</evidence>
<protein>
    <recommendedName>
        <fullName evidence="9">Cytochrome P450</fullName>
    </recommendedName>
</protein>
<evidence type="ECO:0000256" key="4">
    <source>
        <dbReference type="ARBA" id="ARBA00023004"/>
    </source>
</evidence>
<keyword evidence="8" id="KW-1185">Reference proteome</keyword>
<dbReference type="PANTHER" id="PTHR46300">
    <property type="entry name" value="P450, PUTATIVE (EUROFUNG)-RELATED-RELATED"/>
    <property type="match status" value="1"/>
</dbReference>
<comment type="similarity">
    <text evidence="1">Belongs to the cytochrome P450 family.</text>
</comment>
<comment type="caution">
    <text evidence="7">The sequence shown here is derived from an EMBL/GenBank/DDBJ whole genome shotgun (WGS) entry which is preliminary data.</text>
</comment>
<dbReference type="AlphaFoldDB" id="A0A139HK60"/>
<evidence type="ECO:0000313" key="8">
    <source>
        <dbReference type="Proteomes" id="UP000070133"/>
    </source>
</evidence>
<feature type="region of interest" description="Disordered" evidence="6">
    <location>
        <begin position="520"/>
        <end position="547"/>
    </location>
</feature>
<dbReference type="Pfam" id="PF00067">
    <property type="entry name" value="p450"/>
    <property type="match status" value="1"/>
</dbReference>
<comment type="cofactor">
    <cofactor evidence="5">
        <name>heme</name>
        <dbReference type="ChEBI" id="CHEBI:30413"/>
    </cofactor>
</comment>